<dbReference type="InterPro" id="IPR017521">
    <property type="entry name" value="Sugar_tfrase_PEP-CTERM_Stp1"/>
</dbReference>
<dbReference type="CDD" id="cd03801">
    <property type="entry name" value="GT4_PimA-like"/>
    <property type="match status" value="1"/>
</dbReference>
<dbReference type="PANTHER" id="PTHR12526">
    <property type="entry name" value="GLYCOSYLTRANSFERASE"/>
    <property type="match status" value="1"/>
</dbReference>
<dbReference type="NCBIfam" id="TIGR03087">
    <property type="entry name" value="stp1"/>
    <property type="match status" value="1"/>
</dbReference>
<keyword evidence="2" id="KW-1185">Reference proteome</keyword>
<dbReference type="AlphaFoldDB" id="A0A1Y6D450"/>
<evidence type="ECO:0000313" key="2">
    <source>
        <dbReference type="Proteomes" id="UP000192923"/>
    </source>
</evidence>
<dbReference type="RefSeq" id="WP_085212378.1">
    <property type="nucleotide sequence ID" value="NZ_FXAM01000001.1"/>
</dbReference>
<dbReference type="OrthoDB" id="9807209at2"/>
<evidence type="ECO:0000313" key="1">
    <source>
        <dbReference type="EMBL" id="SMF94735.1"/>
    </source>
</evidence>
<dbReference type="SUPFAM" id="SSF53756">
    <property type="entry name" value="UDP-Glycosyltransferase/glycogen phosphorylase"/>
    <property type="match status" value="1"/>
</dbReference>
<dbReference type="Proteomes" id="UP000192923">
    <property type="component" value="Unassembled WGS sequence"/>
</dbReference>
<dbReference type="Pfam" id="PF13692">
    <property type="entry name" value="Glyco_trans_1_4"/>
    <property type="match status" value="1"/>
</dbReference>
<dbReference type="PANTHER" id="PTHR12526:SF600">
    <property type="entry name" value="GLYCOSYL TRANSFERASE GROUP 1"/>
    <property type="match status" value="1"/>
</dbReference>
<reference evidence="1 2" key="1">
    <citation type="submission" date="2016-12" db="EMBL/GenBank/DDBJ databases">
        <authorList>
            <person name="Song W.-J."/>
            <person name="Kurnit D.M."/>
        </authorList>
    </citation>
    <scope>NUCLEOTIDE SEQUENCE [LARGE SCALE GENOMIC DNA]</scope>
    <source>
        <strain evidence="1 2">175</strain>
    </source>
</reference>
<gene>
    <name evidence="1" type="ORF">SAMN02949497_2068</name>
</gene>
<protein>
    <submittedName>
        <fullName evidence="1">Sugar transferase, PEP-CTERM/EpsH1 system associated</fullName>
    </submittedName>
</protein>
<dbReference type="Gene3D" id="3.40.50.2000">
    <property type="entry name" value="Glycogen Phosphorylase B"/>
    <property type="match status" value="2"/>
</dbReference>
<organism evidence="1 2">
    <name type="scientific">Methylomagnum ishizawai</name>
    <dbReference type="NCBI Taxonomy" id="1760988"/>
    <lineage>
        <taxon>Bacteria</taxon>
        <taxon>Pseudomonadati</taxon>
        <taxon>Pseudomonadota</taxon>
        <taxon>Gammaproteobacteria</taxon>
        <taxon>Methylococcales</taxon>
        <taxon>Methylococcaceae</taxon>
        <taxon>Methylomagnum</taxon>
    </lineage>
</organism>
<dbReference type="STRING" id="1760988.SAMN02949497_2068"/>
<dbReference type="GO" id="GO:0016757">
    <property type="term" value="F:glycosyltransferase activity"/>
    <property type="evidence" value="ECO:0007669"/>
    <property type="project" value="TreeGrafter"/>
</dbReference>
<keyword evidence="1" id="KW-0808">Transferase</keyword>
<dbReference type="EMBL" id="FXAM01000001">
    <property type="protein sequence ID" value="SMF94735.1"/>
    <property type="molecule type" value="Genomic_DNA"/>
</dbReference>
<name>A0A1Y6D450_9GAMM</name>
<proteinExistence type="predicted"/>
<accession>A0A1Y6D450</accession>
<sequence>MKDILFLAHRIPFPPNKGDKIRSFHWLKYLSESYRVHLGAFVDDPEDLRHIPEVECYCAGTCLLPLHPKLAKLRGLKGLVSGAALSIPYYADRRMSAWVDGLLARTQVAGILVFSSAMAQYAEPHPAVPCIVDFVDVDSDKWRQYAGNKPWPTAWIYRREAKKLLDFDRRVAAHATHALFVSEHEAGLFKTLAPEVAARVRALENGVDTDYFNPGQDYPNPYPEDVKPLVFTGAMDYWANVDAVAWFADAVWPALRRECPQARFYVVGSRPTAAVAALGRRDGIVVTGAVPDVRPYLHHARCAVAPLRIARGIQNKVLEALALAKPVLASSPAMEGIECGSAPLAVRVVDGAESWRSVALDLLRDAALPAVVPENRSFVLERYGWSNSLARLGGWLEAL</sequence>